<protein>
    <recommendedName>
        <fullName evidence="1">Putative auto-transporter adhesin head GIN domain-containing protein</fullName>
    </recommendedName>
</protein>
<organism evidence="2">
    <name type="scientific">uncultured Dysgonomonas sp</name>
    <dbReference type="NCBI Taxonomy" id="206096"/>
    <lineage>
        <taxon>Bacteria</taxon>
        <taxon>Pseudomonadati</taxon>
        <taxon>Bacteroidota</taxon>
        <taxon>Bacteroidia</taxon>
        <taxon>Bacteroidales</taxon>
        <taxon>Dysgonomonadaceae</taxon>
        <taxon>Dysgonomonas</taxon>
        <taxon>environmental samples</taxon>
    </lineage>
</organism>
<dbReference type="Pfam" id="PF10988">
    <property type="entry name" value="DUF2807"/>
    <property type="match status" value="1"/>
</dbReference>
<dbReference type="InterPro" id="IPR021255">
    <property type="entry name" value="DUF2807"/>
</dbReference>
<evidence type="ECO:0000313" key="2">
    <source>
        <dbReference type="EMBL" id="SBW03003.1"/>
    </source>
</evidence>
<evidence type="ECO:0000259" key="1">
    <source>
        <dbReference type="Pfam" id="PF10988"/>
    </source>
</evidence>
<dbReference type="RefSeq" id="WP_296949967.1">
    <property type="nucleotide sequence ID" value="NZ_LT599021.1"/>
</dbReference>
<gene>
    <name evidence="2" type="ORF">KL86DYS2_12358</name>
</gene>
<proteinExistence type="predicted"/>
<accession>A0A212JU91</accession>
<dbReference type="Gene3D" id="2.160.20.120">
    <property type="match status" value="1"/>
</dbReference>
<feature type="domain" description="Putative auto-transporter adhesin head GIN" evidence="1">
    <location>
        <begin position="37"/>
        <end position="149"/>
    </location>
</feature>
<reference evidence="2" key="1">
    <citation type="submission" date="2016-04" db="EMBL/GenBank/DDBJ databases">
        <authorList>
            <person name="Evans L.H."/>
            <person name="Alamgir A."/>
            <person name="Owens N."/>
            <person name="Weber N.D."/>
            <person name="Virtaneva K."/>
            <person name="Barbian K."/>
            <person name="Babar A."/>
            <person name="Rosenke K."/>
        </authorList>
    </citation>
    <scope>NUCLEOTIDE SEQUENCE</scope>
    <source>
        <strain evidence="2">86-2</strain>
    </source>
</reference>
<dbReference type="PROSITE" id="PS51257">
    <property type="entry name" value="PROKAR_LIPOPROTEIN"/>
    <property type="match status" value="1"/>
</dbReference>
<name>A0A212JU91_9BACT</name>
<dbReference type="EMBL" id="FLUL01000001">
    <property type="protein sequence ID" value="SBW03003.1"/>
    <property type="molecule type" value="Genomic_DNA"/>
</dbReference>
<dbReference type="AlphaFoldDB" id="A0A212JU91"/>
<sequence>MNIMKFIGISILSIIVLFVSCGSSKTSHVEKINLSSYSGIEVRSGIEVYFSYGKSHTAQIDSPEPIDVYVEKGILKVNRKGKSNKRVKVYLTANNIESIALSGGSKFSTDELKNNRGISIAASGGSSFDIKKLESRESSIAVSGGSRYNIDEVRSETLNIASSGGSTSSLDIKSARAVSVAVSGGSNVVLTGSVESLSVVSSGNANVDIVNLKYKDIQTNTSGRGRIQKR</sequence>